<evidence type="ECO:0000313" key="3">
    <source>
        <dbReference type="Proteomes" id="UP000002899"/>
    </source>
</evidence>
<dbReference type="SUPFAM" id="SSF81301">
    <property type="entry name" value="Nucleotidyltransferase"/>
    <property type="match status" value="1"/>
</dbReference>
<dbReference type="OMA" id="TAIRNTH"/>
<dbReference type="Gene3D" id="3.30.460.10">
    <property type="entry name" value="Beta Polymerase, domain 2"/>
    <property type="match status" value="1"/>
</dbReference>
<dbReference type="PANTHER" id="PTHR12271">
    <property type="entry name" value="POLY A POLYMERASE CID PAP -RELATED"/>
    <property type="match status" value="1"/>
</dbReference>
<dbReference type="PANTHER" id="PTHR12271:SF40">
    <property type="entry name" value="POLY(A) RNA POLYMERASE GLD2"/>
    <property type="match status" value="1"/>
</dbReference>
<accession>A0A0K3AP30</accession>
<dbReference type="EC" id="2.7.7.52" evidence="2"/>
<dbReference type="AlphaFoldDB" id="A0A0K3AP30"/>
<evidence type="ECO:0000313" key="2">
    <source>
        <dbReference type="EMBL" id="CTQ41262.1"/>
    </source>
</evidence>
<dbReference type="GeneID" id="24425308"/>
<dbReference type="GO" id="GO:0050265">
    <property type="term" value="F:RNA uridylyltransferase activity"/>
    <property type="evidence" value="ECO:0007669"/>
    <property type="project" value="UniProtKB-EC"/>
</dbReference>
<protein>
    <submittedName>
        <fullName evidence="2">Terminal uridylyltransferase 7</fullName>
        <ecNumber evidence="2">2.7.7.52</ecNumber>
    </submittedName>
</protein>
<dbReference type="InterPro" id="IPR054708">
    <property type="entry name" value="MTPAP-like_central"/>
</dbReference>
<reference evidence="2 3" key="1">
    <citation type="journal article" date="2012" name="Nucleic Acids Res.">
        <title>Sequencing of the smallest Apicomplexan genome from the human pathogen Babesia microti.</title>
        <authorList>
            <person name="Cornillot E."/>
            <person name="Hadj-Kaddour K."/>
            <person name="Dassouli A."/>
            <person name="Noel B."/>
            <person name="Ranwez V."/>
            <person name="Vacherie B."/>
            <person name="Augagneur Y."/>
            <person name="Bres V."/>
            <person name="Duclos A."/>
            <person name="Randazzo S."/>
            <person name="Carcy B."/>
            <person name="Debierre-Grockiego F."/>
            <person name="Delbecq S."/>
            <person name="Moubri-Menage K."/>
            <person name="Shams-Eldin H."/>
            <person name="Usmani-Brown S."/>
            <person name="Bringaud F."/>
            <person name="Wincker P."/>
            <person name="Vivares C.P."/>
            <person name="Schwarz R.T."/>
            <person name="Schetters T.P."/>
            <person name="Krause P.J."/>
            <person name="Gorenflot A."/>
            <person name="Berry V."/>
            <person name="Barbe V."/>
            <person name="Ben Mamoun C."/>
        </authorList>
    </citation>
    <scope>NUCLEOTIDE SEQUENCE [LARGE SCALE GENOMIC DNA]</scope>
    <source>
        <strain evidence="2 3">RI</strain>
    </source>
</reference>
<evidence type="ECO:0000259" key="1">
    <source>
        <dbReference type="Pfam" id="PF22600"/>
    </source>
</evidence>
<gene>
    <name evidence="2" type="ORF">BMR1_03g03310</name>
</gene>
<dbReference type="CDD" id="cd05402">
    <property type="entry name" value="NT_PAP_TUTase"/>
    <property type="match status" value="1"/>
</dbReference>
<organism evidence="2 3">
    <name type="scientific">Babesia microti (strain RI)</name>
    <dbReference type="NCBI Taxonomy" id="1133968"/>
    <lineage>
        <taxon>Eukaryota</taxon>
        <taxon>Sar</taxon>
        <taxon>Alveolata</taxon>
        <taxon>Apicomplexa</taxon>
        <taxon>Aconoidasida</taxon>
        <taxon>Piroplasmida</taxon>
        <taxon>Babesiidae</taxon>
        <taxon>Babesia</taxon>
    </lineage>
</organism>
<dbReference type="GO" id="GO:0031123">
    <property type="term" value="P:RNA 3'-end processing"/>
    <property type="evidence" value="ECO:0007669"/>
    <property type="project" value="TreeGrafter"/>
</dbReference>
<feature type="domain" description="Poly(A) RNA polymerase mitochondrial-like central palm" evidence="1">
    <location>
        <begin position="112"/>
        <end position="247"/>
    </location>
</feature>
<keyword evidence="2" id="KW-0548">Nucleotidyltransferase</keyword>
<sequence length="431" mass="49181">MYICFRIFNPYLYQIHSLRNSIYHFSTISKIITANSQNLISKSILTPNHNVPIDQIKLIDFTITPEYLEIEHDCKFSSADLHNLTRDNTESSNTSHYKQNYTSSCNLDETILSVTQKITPDYSIFTNQLAELSSYLCERLKPLLGNDASYHFYGSTATRLYTYNSDIDLSINLPCTKPRQAQLKLLRRIGEYLKKIYPQRITEERFTARVPLLHWSNGANSGNNCAVDICINNHLGIANSALVSKYVGIDDRVASLIIAIKKWAKSRDINNKSRGSLSSFALVLMVIHYLQKVVTPPILPFLQDIAISNNIIPNFISGFDCRYASDDLLRRGLAEMHDNYGKNIQSLGQLLLGLFRYYCQRTSDSPIISINQLGRFKSELYEFSLRYFVENPFEPGIDVANIPFNMESKIGYEFSRAYNILQSGGTYPSIL</sequence>
<name>A0A0K3AP30_BABMR</name>
<dbReference type="VEuPathDB" id="PiroplasmaDB:BMR1_03g03310"/>
<dbReference type="SUPFAM" id="SSF81631">
    <property type="entry name" value="PAP/OAS1 substrate-binding domain"/>
    <property type="match status" value="1"/>
</dbReference>
<dbReference type="KEGG" id="bmic:BMR1_03g03310"/>
<dbReference type="InterPro" id="IPR043519">
    <property type="entry name" value="NT_sf"/>
</dbReference>
<dbReference type="OrthoDB" id="2274644at2759"/>
<dbReference type="Pfam" id="PF22600">
    <property type="entry name" value="MTPAP-like_central"/>
    <property type="match status" value="1"/>
</dbReference>
<dbReference type="Gene3D" id="1.10.1410.10">
    <property type="match status" value="1"/>
</dbReference>
<keyword evidence="3" id="KW-1185">Reference proteome</keyword>
<dbReference type="EMBL" id="LN871598">
    <property type="protein sequence ID" value="CTQ41262.1"/>
    <property type="molecule type" value="Genomic_DNA"/>
</dbReference>
<keyword evidence="2" id="KW-0808">Transferase</keyword>
<proteinExistence type="predicted"/>
<reference evidence="2 3" key="2">
    <citation type="journal article" date="2013" name="PLoS ONE">
        <title>Whole genome mapping and re-organization of the nuclear and mitochondrial genomes of Babesia microti isolates.</title>
        <authorList>
            <person name="Cornillot E."/>
            <person name="Dassouli A."/>
            <person name="Garg A."/>
            <person name="Pachikara N."/>
            <person name="Randazzo S."/>
            <person name="Depoix D."/>
            <person name="Carcy B."/>
            <person name="Delbecq S."/>
            <person name="Frutos R."/>
            <person name="Silva J.C."/>
            <person name="Sutton R."/>
            <person name="Krause P.J."/>
            <person name="Mamoun C.B."/>
        </authorList>
    </citation>
    <scope>NUCLEOTIDE SEQUENCE [LARGE SCALE GENOMIC DNA]</scope>
    <source>
        <strain evidence="2 3">RI</strain>
    </source>
</reference>
<reference evidence="2 3" key="3">
    <citation type="journal article" date="2016" name="Sci. Rep.">
        <title>Genome-wide diversity and gene expression profiling of Babesia microti isolates identify polymorphic genes that mediate host-pathogen interactions.</title>
        <authorList>
            <person name="Silva J.C."/>
            <person name="Cornillot E."/>
            <person name="McCracken C."/>
            <person name="Usmani-Brown S."/>
            <person name="Dwivedi A."/>
            <person name="Ifeonu O.O."/>
            <person name="Crabtree J."/>
            <person name="Gotia H.T."/>
            <person name="Virji A.Z."/>
            <person name="Reynes C."/>
            <person name="Colinge J."/>
            <person name="Kumar V."/>
            <person name="Lawres L."/>
            <person name="Pazzi J.E."/>
            <person name="Pablo J.V."/>
            <person name="Hung C."/>
            <person name="Brancato J."/>
            <person name="Kumari P."/>
            <person name="Orvis J."/>
            <person name="Tretina K."/>
            <person name="Chibucos M."/>
            <person name="Ott S."/>
            <person name="Sadzewicz L."/>
            <person name="Sengamalay N."/>
            <person name="Shetty A.C."/>
            <person name="Su Q."/>
            <person name="Tallon L."/>
            <person name="Fraser C.M."/>
            <person name="Frutos R."/>
            <person name="Molina D.M."/>
            <person name="Krause P.J."/>
            <person name="Ben Mamoun C."/>
        </authorList>
    </citation>
    <scope>NUCLEOTIDE SEQUENCE [LARGE SCALE GENOMIC DNA]</scope>
    <source>
        <strain evidence="2 3">RI</strain>
    </source>
</reference>
<dbReference type="Proteomes" id="UP000002899">
    <property type="component" value="Chromosome III"/>
</dbReference>
<dbReference type="RefSeq" id="XP_012649273.1">
    <property type="nucleotide sequence ID" value="XM_012793819.1"/>
</dbReference>